<keyword evidence="3" id="KW-1185">Reference proteome</keyword>
<evidence type="ECO:0000313" key="2">
    <source>
        <dbReference type="EMBL" id="PBK59147.1"/>
    </source>
</evidence>
<gene>
    <name evidence="2" type="ORF">ARMSODRAFT_1027645</name>
</gene>
<dbReference type="EMBL" id="KZ293511">
    <property type="protein sequence ID" value="PBK59147.1"/>
    <property type="molecule type" value="Genomic_DNA"/>
</dbReference>
<organism evidence="2 3">
    <name type="scientific">Armillaria solidipes</name>
    <dbReference type="NCBI Taxonomy" id="1076256"/>
    <lineage>
        <taxon>Eukaryota</taxon>
        <taxon>Fungi</taxon>
        <taxon>Dikarya</taxon>
        <taxon>Basidiomycota</taxon>
        <taxon>Agaricomycotina</taxon>
        <taxon>Agaricomycetes</taxon>
        <taxon>Agaricomycetidae</taxon>
        <taxon>Agaricales</taxon>
        <taxon>Marasmiineae</taxon>
        <taxon>Physalacriaceae</taxon>
        <taxon>Armillaria</taxon>
    </lineage>
</organism>
<proteinExistence type="predicted"/>
<reference evidence="3" key="1">
    <citation type="journal article" date="2017" name="Nat. Ecol. Evol.">
        <title>Genome expansion and lineage-specific genetic innovations in the forest pathogenic fungi Armillaria.</title>
        <authorList>
            <person name="Sipos G."/>
            <person name="Prasanna A.N."/>
            <person name="Walter M.C."/>
            <person name="O'Connor E."/>
            <person name="Balint B."/>
            <person name="Krizsan K."/>
            <person name="Kiss B."/>
            <person name="Hess J."/>
            <person name="Varga T."/>
            <person name="Slot J."/>
            <person name="Riley R."/>
            <person name="Boka B."/>
            <person name="Rigling D."/>
            <person name="Barry K."/>
            <person name="Lee J."/>
            <person name="Mihaltcheva S."/>
            <person name="LaButti K."/>
            <person name="Lipzen A."/>
            <person name="Waldron R."/>
            <person name="Moloney N.M."/>
            <person name="Sperisen C."/>
            <person name="Kredics L."/>
            <person name="Vagvoelgyi C."/>
            <person name="Patrignani A."/>
            <person name="Fitzpatrick D."/>
            <person name="Nagy I."/>
            <person name="Doyle S."/>
            <person name="Anderson J.B."/>
            <person name="Grigoriev I.V."/>
            <person name="Gueldener U."/>
            <person name="Muensterkoetter M."/>
            <person name="Nagy L.G."/>
        </authorList>
    </citation>
    <scope>NUCLEOTIDE SEQUENCE [LARGE SCALE GENOMIC DNA]</scope>
    <source>
        <strain evidence="3">28-4</strain>
    </source>
</reference>
<accession>A0A2H3B3G7</accession>
<name>A0A2H3B3G7_9AGAR</name>
<feature type="region of interest" description="Disordered" evidence="1">
    <location>
        <begin position="104"/>
        <end position="128"/>
    </location>
</feature>
<evidence type="ECO:0000256" key="1">
    <source>
        <dbReference type="SAM" id="MobiDB-lite"/>
    </source>
</evidence>
<evidence type="ECO:0000313" key="3">
    <source>
        <dbReference type="Proteomes" id="UP000218334"/>
    </source>
</evidence>
<sequence length="128" mass="13627">MPLVSRQSVIMAEESAFLDKDVFDGAKEKLGRYLEELPSEKGGQGTVDAGLVGVQLADGVCGVMSTTGGAVHPYRLVTGIISRLLKTYPSFWLYTHALSGSMPNTSSTLPTMDVPPPRANAGKDRSRA</sequence>
<dbReference type="AlphaFoldDB" id="A0A2H3B3G7"/>
<dbReference type="STRING" id="1076256.A0A2H3B3G7"/>
<protein>
    <submittedName>
        <fullName evidence="2">Uncharacterized protein</fullName>
    </submittedName>
</protein>
<dbReference type="Proteomes" id="UP000218334">
    <property type="component" value="Unassembled WGS sequence"/>
</dbReference>